<keyword evidence="3 6" id="KW-0812">Transmembrane</keyword>
<feature type="transmembrane region" description="Helical" evidence="6">
    <location>
        <begin position="202"/>
        <end position="222"/>
    </location>
</feature>
<feature type="transmembrane region" description="Helical" evidence="6">
    <location>
        <begin position="267"/>
        <end position="293"/>
    </location>
</feature>
<feature type="transmembrane region" description="Helical" evidence="6">
    <location>
        <begin position="305"/>
        <end position="327"/>
    </location>
</feature>
<evidence type="ECO:0000256" key="6">
    <source>
        <dbReference type="RuleBase" id="RU363077"/>
    </source>
</evidence>
<dbReference type="Gramene" id="TVT96881">
    <property type="protein sequence ID" value="TVT96881"/>
    <property type="gene ID" value="EJB05_57897"/>
</dbReference>
<gene>
    <name evidence="8" type="ORF">EJB05_57897</name>
</gene>
<evidence type="ECO:0000313" key="8">
    <source>
        <dbReference type="EMBL" id="TVT96881.1"/>
    </source>
</evidence>
<dbReference type="GO" id="GO:0016020">
    <property type="term" value="C:membrane"/>
    <property type="evidence" value="ECO:0007669"/>
    <property type="project" value="UniProtKB-SubCell"/>
</dbReference>
<dbReference type="SUPFAM" id="SSF103481">
    <property type="entry name" value="Multidrug resistance efflux transporter EmrE"/>
    <property type="match status" value="1"/>
</dbReference>
<dbReference type="PANTHER" id="PTHR31218">
    <property type="entry name" value="WAT1-RELATED PROTEIN"/>
    <property type="match status" value="1"/>
</dbReference>
<evidence type="ECO:0000256" key="4">
    <source>
        <dbReference type="ARBA" id="ARBA00022989"/>
    </source>
</evidence>
<dbReference type="InterPro" id="IPR030184">
    <property type="entry name" value="WAT1-related"/>
</dbReference>
<organism evidence="8 9">
    <name type="scientific">Eragrostis curvula</name>
    <name type="common">weeping love grass</name>
    <dbReference type="NCBI Taxonomy" id="38414"/>
    <lineage>
        <taxon>Eukaryota</taxon>
        <taxon>Viridiplantae</taxon>
        <taxon>Streptophyta</taxon>
        <taxon>Embryophyta</taxon>
        <taxon>Tracheophyta</taxon>
        <taxon>Spermatophyta</taxon>
        <taxon>Magnoliopsida</taxon>
        <taxon>Liliopsida</taxon>
        <taxon>Poales</taxon>
        <taxon>Poaceae</taxon>
        <taxon>PACMAD clade</taxon>
        <taxon>Chloridoideae</taxon>
        <taxon>Eragrostideae</taxon>
        <taxon>Eragrostidinae</taxon>
        <taxon>Eragrostis</taxon>
    </lineage>
</organism>
<keyword evidence="9" id="KW-1185">Reference proteome</keyword>
<feature type="transmembrane region" description="Helical" evidence="6">
    <location>
        <begin position="91"/>
        <end position="114"/>
    </location>
</feature>
<proteinExistence type="inferred from homology"/>
<comment type="similarity">
    <text evidence="2 6">Belongs to the drug/metabolite transporter (DMT) superfamily. Plant drug/metabolite exporter (P-DME) (TC 2.A.7.4) family.</text>
</comment>
<name>A0A5J9SCP8_9POAL</name>
<dbReference type="EMBL" id="RWGY01001118">
    <property type="protein sequence ID" value="TVT96881.1"/>
    <property type="molecule type" value="Genomic_DNA"/>
</dbReference>
<feature type="transmembrane region" description="Helical" evidence="6">
    <location>
        <begin position="120"/>
        <end position="142"/>
    </location>
</feature>
<accession>A0A5J9SCP8</accession>
<evidence type="ECO:0000256" key="2">
    <source>
        <dbReference type="ARBA" id="ARBA00007635"/>
    </source>
</evidence>
<evidence type="ECO:0000256" key="1">
    <source>
        <dbReference type="ARBA" id="ARBA00004141"/>
    </source>
</evidence>
<reference evidence="8 9" key="1">
    <citation type="journal article" date="2019" name="Sci. Rep.">
        <title>A high-quality genome of Eragrostis curvula grass provides insights into Poaceae evolution and supports new strategies to enhance forage quality.</title>
        <authorList>
            <person name="Carballo J."/>
            <person name="Santos B.A.C.M."/>
            <person name="Zappacosta D."/>
            <person name="Garbus I."/>
            <person name="Selva J.P."/>
            <person name="Gallo C.A."/>
            <person name="Diaz A."/>
            <person name="Albertini E."/>
            <person name="Caccamo M."/>
            <person name="Echenique V."/>
        </authorList>
    </citation>
    <scope>NUCLEOTIDE SEQUENCE [LARGE SCALE GENOMIC DNA]</scope>
    <source>
        <strain evidence="9">cv. Victoria</strain>
        <tissue evidence="8">Leaf</tissue>
    </source>
</reference>
<feature type="domain" description="EamA" evidence="7">
    <location>
        <begin position="40"/>
        <end position="170"/>
    </location>
</feature>
<comment type="caution">
    <text evidence="8">The sequence shown here is derived from an EMBL/GenBank/DDBJ whole genome shotgun (WGS) entry which is preliminary data.</text>
</comment>
<dbReference type="OrthoDB" id="642067at2759"/>
<dbReference type="AlphaFoldDB" id="A0A5J9SCP8"/>
<feature type="non-terminal residue" evidence="8">
    <location>
        <position position="1"/>
    </location>
</feature>
<comment type="subcellular location">
    <subcellularLocation>
        <location evidence="1 6">Membrane</location>
        <topology evidence="1 6">Multi-pass membrane protein</topology>
    </subcellularLocation>
</comment>
<feature type="transmembrane region" description="Helical" evidence="6">
    <location>
        <begin position="57"/>
        <end position="79"/>
    </location>
</feature>
<dbReference type="InterPro" id="IPR000620">
    <property type="entry name" value="EamA_dom"/>
</dbReference>
<evidence type="ECO:0000313" key="9">
    <source>
        <dbReference type="Proteomes" id="UP000324897"/>
    </source>
</evidence>
<feature type="transmembrane region" description="Helical" evidence="6">
    <location>
        <begin position="30"/>
        <end position="51"/>
    </location>
</feature>
<keyword evidence="5 6" id="KW-0472">Membrane</keyword>
<dbReference type="GO" id="GO:0022857">
    <property type="term" value="F:transmembrane transporter activity"/>
    <property type="evidence" value="ECO:0007669"/>
    <property type="project" value="InterPro"/>
</dbReference>
<evidence type="ECO:0000256" key="5">
    <source>
        <dbReference type="ARBA" id="ARBA00023136"/>
    </source>
</evidence>
<evidence type="ECO:0000256" key="3">
    <source>
        <dbReference type="ARBA" id="ARBA00022692"/>
    </source>
</evidence>
<keyword evidence="4 6" id="KW-1133">Transmembrane helix</keyword>
<dbReference type="Pfam" id="PF00892">
    <property type="entry name" value="EamA"/>
    <property type="match status" value="1"/>
</dbReference>
<feature type="transmembrane region" description="Helical" evidence="6">
    <location>
        <begin position="339"/>
        <end position="359"/>
    </location>
</feature>
<evidence type="ECO:0000259" key="7">
    <source>
        <dbReference type="Pfam" id="PF00892"/>
    </source>
</evidence>
<dbReference type="Proteomes" id="UP000324897">
    <property type="component" value="Unassembled WGS sequence"/>
</dbReference>
<sequence>MAGAPAVAATGAAAVPALGRGCWEDGAISLGLVAVQLGGAAYMVVVTPVLALGLDPLFLVAVGSLCTGILTLPFAVKLERKKWPSELSNRLLLQFVVLSLGGVTGFQALMLHGMKMTSPAIASAMPNLAPGFIFIVAGCLGFERVDLRCRYTRAKILGTVLCLGGAVAMSVLQSPATPRGHALHWTLDRATTAAVARTHRDWAAGCLFLLGAVLVLSGTIVLQGDRVPGSDAARHEDDVPYHRLGHAQPRPGLHLHRHRLPRAATMIHFPAPFTLCSVTSLVGAVLTAAFQVVTAGRFSPGTPQISLEIVLSLVLVGGLVSSACIMFQTTWAIEKKGPVMVSMFSPTQTVGSAIFALFLGRVMQPGRYIYFPAETTKHCTTAGIVILNTRLETKLMHDQWRSQT</sequence>
<protein>
    <recommendedName>
        <fullName evidence="6">WAT1-related protein</fullName>
    </recommendedName>
</protein>
<dbReference type="InterPro" id="IPR037185">
    <property type="entry name" value="EmrE-like"/>
</dbReference>